<reference evidence="6" key="1">
    <citation type="journal article" date="2021" name="PeerJ">
        <title>Extensive microbial diversity within the chicken gut microbiome revealed by metagenomics and culture.</title>
        <authorList>
            <person name="Gilroy R."/>
            <person name="Ravi A."/>
            <person name="Getino M."/>
            <person name="Pursley I."/>
            <person name="Horton D.L."/>
            <person name="Alikhan N.F."/>
            <person name="Baker D."/>
            <person name="Gharbi K."/>
            <person name="Hall N."/>
            <person name="Watson M."/>
            <person name="Adriaenssens E.M."/>
            <person name="Foster-Nyarko E."/>
            <person name="Jarju S."/>
            <person name="Secka A."/>
            <person name="Antonio M."/>
            <person name="Oren A."/>
            <person name="Chaudhuri R.R."/>
            <person name="La Ragione R."/>
            <person name="Hildebrand F."/>
            <person name="Pallen M.J."/>
        </authorList>
    </citation>
    <scope>NUCLEOTIDE SEQUENCE</scope>
    <source>
        <strain evidence="6">CHK183-5548</strain>
    </source>
</reference>
<accession>A0A9D2T6W1</accession>
<dbReference type="PROSITE" id="PS51687">
    <property type="entry name" value="SAM_MT_RNA_M5U"/>
    <property type="match status" value="1"/>
</dbReference>
<dbReference type="AlphaFoldDB" id="A0A9D2T6W1"/>
<dbReference type="Gene3D" id="3.40.50.150">
    <property type="entry name" value="Vaccinia Virus protein VP39"/>
    <property type="match status" value="1"/>
</dbReference>
<dbReference type="EC" id="2.1.1.190" evidence="6"/>
<name>A0A9D2T6W1_9FIRM</name>
<evidence type="ECO:0000256" key="3">
    <source>
        <dbReference type="ARBA" id="ARBA00022691"/>
    </source>
</evidence>
<dbReference type="Pfam" id="PF05958">
    <property type="entry name" value="tRNA_U5-meth_tr"/>
    <property type="match status" value="1"/>
</dbReference>
<reference evidence="6" key="2">
    <citation type="submission" date="2021-04" db="EMBL/GenBank/DDBJ databases">
        <authorList>
            <person name="Gilroy R."/>
        </authorList>
    </citation>
    <scope>NUCLEOTIDE SEQUENCE</scope>
    <source>
        <strain evidence="6">CHK183-5548</strain>
    </source>
</reference>
<dbReference type="NCBIfam" id="TIGR00479">
    <property type="entry name" value="rumA"/>
    <property type="match status" value="1"/>
</dbReference>
<dbReference type="GO" id="GO:0070475">
    <property type="term" value="P:rRNA base methylation"/>
    <property type="evidence" value="ECO:0007669"/>
    <property type="project" value="TreeGrafter"/>
</dbReference>
<organism evidence="6 7">
    <name type="scientific">Candidatus Lachnoclostridium pullistercoris</name>
    <dbReference type="NCBI Taxonomy" id="2838632"/>
    <lineage>
        <taxon>Bacteria</taxon>
        <taxon>Bacillati</taxon>
        <taxon>Bacillota</taxon>
        <taxon>Clostridia</taxon>
        <taxon>Lachnospirales</taxon>
        <taxon>Lachnospiraceae</taxon>
    </lineage>
</organism>
<dbReference type="InterPro" id="IPR030390">
    <property type="entry name" value="MeTrfase_TrmA_AS"/>
</dbReference>
<dbReference type="InterPro" id="IPR029063">
    <property type="entry name" value="SAM-dependent_MTases_sf"/>
</dbReference>
<evidence type="ECO:0000256" key="1">
    <source>
        <dbReference type="ARBA" id="ARBA00022603"/>
    </source>
</evidence>
<dbReference type="CDD" id="cd02440">
    <property type="entry name" value="AdoMet_MTases"/>
    <property type="match status" value="1"/>
</dbReference>
<evidence type="ECO:0000313" key="7">
    <source>
        <dbReference type="Proteomes" id="UP000823883"/>
    </source>
</evidence>
<feature type="active site" evidence="5">
    <location>
        <position position="336"/>
    </location>
</feature>
<keyword evidence="3 4" id="KW-0949">S-adenosyl-L-methionine</keyword>
<sequence>MKQCPVFKKCGGCQYLNLTYEEQLEKKKKELQRLLKGTCPIHEVIGMENPWHYRNKVHAVFSHDRKGNPISGVYQENSHIVLPVESCLIEDEKADEIIGTIRGMLKSFKIRTYDEDTGYGLLRHVLVKRGFATGEIMVVLVTASPVFPSRNNFVKALRQKHPEITTVIQNINGRDTSMVLGDREQVLYGKGYIEDILCGCRFRISARSFYQVNPVQTEVLYAKAMEYAGLTGKETVIDAYCGIGTIGIVASRRAKQVTGVELNPDAVRDAVRNARANKADNIRFFQGDAGDFLQKMAANGEKADVVFMDPPRSGSTERFMAAAAAMGPERIVYVSCGPDTLARDLKYLRKKGYRVEKGVGVDLFPWTGHVETVALLTRYIV</sequence>
<evidence type="ECO:0000313" key="6">
    <source>
        <dbReference type="EMBL" id="HJC48717.1"/>
    </source>
</evidence>
<keyword evidence="2 4" id="KW-0808">Transferase</keyword>
<feature type="binding site" evidence="4">
    <location>
        <position position="261"/>
    </location>
    <ligand>
        <name>S-adenosyl-L-methionine</name>
        <dbReference type="ChEBI" id="CHEBI:59789"/>
    </ligand>
</feature>
<dbReference type="PANTHER" id="PTHR11061:SF30">
    <property type="entry name" value="TRNA (URACIL(54)-C(5))-METHYLTRANSFERASE"/>
    <property type="match status" value="1"/>
</dbReference>
<comment type="similarity">
    <text evidence="4">Belongs to the class I-like SAM-binding methyltransferase superfamily. RNA M5U methyltransferase family.</text>
</comment>
<dbReference type="FunFam" id="2.40.50.1070:FF:000003">
    <property type="entry name" value="23S rRNA (Uracil-5-)-methyltransferase RumA"/>
    <property type="match status" value="1"/>
</dbReference>
<evidence type="ECO:0000256" key="4">
    <source>
        <dbReference type="PROSITE-ProRule" id="PRU01024"/>
    </source>
</evidence>
<dbReference type="FunFam" id="3.40.50.150:FF:000009">
    <property type="entry name" value="23S rRNA (Uracil(1939)-C(5))-methyltransferase RlmD"/>
    <property type="match status" value="1"/>
</dbReference>
<keyword evidence="1 4" id="KW-0489">Methyltransferase</keyword>
<dbReference type="Proteomes" id="UP000823883">
    <property type="component" value="Unassembled WGS sequence"/>
</dbReference>
<evidence type="ECO:0000256" key="2">
    <source>
        <dbReference type="ARBA" id="ARBA00022679"/>
    </source>
</evidence>
<dbReference type="Gene3D" id="2.40.50.1070">
    <property type="match status" value="1"/>
</dbReference>
<dbReference type="PROSITE" id="PS01230">
    <property type="entry name" value="TRMA_1"/>
    <property type="match status" value="1"/>
</dbReference>
<dbReference type="GO" id="GO:0070041">
    <property type="term" value="F:rRNA (uridine-C5-)-methyltransferase activity"/>
    <property type="evidence" value="ECO:0007669"/>
    <property type="project" value="TreeGrafter"/>
</dbReference>
<dbReference type="InterPro" id="IPR010280">
    <property type="entry name" value="U5_MeTrfase_fam"/>
</dbReference>
<feature type="binding site" evidence="4">
    <location>
        <position position="240"/>
    </location>
    <ligand>
        <name>S-adenosyl-L-methionine</name>
        <dbReference type="ChEBI" id="CHEBI:59789"/>
    </ligand>
</feature>
<dbReference type="InterPro" id="IPR030391">
    <property type="entry name" value="MeTrfase_TrmA_CS"/>
</dbReference>
<feature type="binding site" evidence="4">
    <location>
        <position position="309"/>
    </location>
    <ligand>
        <name>S-adenosyl-L-methionine</name>
        <dbReference type="ChEBI" id="CHEBI:59789"/>
    </ligand>
</feature>
<feature type="binding site" evidence="4">
    <location>
        <position position="211"/>
    </location>
    <ligand>
        <name>S-adenosyl-L-methionine</name>
        <dbReference type="ChEBI" id="CHEBI:59789"/>
    </ligand>
</feature>
<dbReference type="PANTHER" id="PTHR11061">
    <property type="entry name" value="RNA M5U METHYLTRANSFERASE"/>
    <property type="match status" value="1"/>
</dbReference>
<dbReference type="PROSITE" id="PS01231">
    <property type="entry name" value="TRMA_2"/>
    <property type="match status" value="1"/>
</dbReference>
<dbReference type="EMBL" id="DWWL01000076">
    <property type="protein sequence ID" value="HJC48717.1"/>
    <property type="molecule type" value="Genomic_DNA"/>
</dbReference>
<protein>
    <submittedName>
        <fullName evidence="6">23S rRNA (Uracil(1939)-C(5))-methyltransferase RlmD</fullName>
        <ecNumber evidence="6">2.1.1.190</ecNumber>
    </submittedName>
</protein>
<evidence type="ECO:0000256" key="5">
    <source>
        <dbReference type="PROSITE-ProRule" id="PRU10015"/>
    </source>
</evidence>
<proteinExistence type="inferred from homology"/>
<comment type="caution">
    <text evidence="6">The sequence shown here is derived from an EMBL/GenBank/DDBJ whole genome shotgun (WGS) entry which is preliminary data.</text>
</comment>
<gene>
    <name evidence="6" type="primary">rlmD</name>
    <name evidence="6" type="ORF">IAA04_11765</name>
</gene>
<feature type="active site" description="Nucleophile" evidence="4">
    <location>
        <position position="336"/>
    </location>
</feature>
<dbReference type="SUPFAM" id="SSF53335">
    <property type="entry name" value="S-adenosyl-L-methionine-dependent methyltransferases"/>
    <property type="match status" value="1"/>
</dbReference>